<evidence type="ECO:0000313" key="2">
    <source>
        <dbReference type="EMBL" id="OMP02783.1"/>
    </source>
</evidence>
<proteinExistence type="predicted"/>
<reference evidence="2 3" key="1">
    <citation type="submission" date="2013-09" db="EMBL/GenBank/DDBJ databases">
        <title>Corchorus capsularis genome sequencing.</title>
        <authorList>
            <person name="Alam M."/>
            <person name="Haque M.S."/>
            <person name="Islam M.S."/>
            <person name="Emdad E.M."/>
            <person name="Islam M.M."/>
            <person name="Ahmed B."/>
            <person name="Halim A."/>
            <person name="Hossen Q.M.M."/>
            <person name="Hossain M.Z."/>
            <person name="Ahmed R."/>
            <person name="Khan M.M."/>
            <person name="Islam R."/>
            <person name="Rashid M.M."/>
            <person name="Khan S.A."/>
            <person name="Rahman M.S."/>
            <person name="Alam M."/>
        </authorList>
    </citation>
    <scope>NUCLEOTIDE SEQUENCE [LARGE SCALE GENOMIC DNA]</scope>
    <source>
        <strain evidence="3">cv. CVL-1</strain>
        <tissue evidence="2">Whole seedling</tissue>
    </source>
</reference>
<sequence>AKRRLIYYGPGPSALARCSRGPSTSRTKQNLKIKKHDASNITKKLNST</sequence>
<feature type="non-terminal residue" evidence="2">
    <location>
        <position position="48"/>
    </location>
</feature>
<feature type="region of interest" description="Disordered" evidence="1">
    <location>
        <begin position="13"/>
        <end position="33"/>
    </location>
</feature>
<organism evidence="2 3">
    <name type="scientific">Corchorus capsularis</name>
    <name type="common">Jute</name>
    <dbReference type="NCBI Taxonomy" id="210143"/>
    <lineage>
        <taxon>Eukaryota</taxon>
        <taxon>Viridiplantae</taxon>
        <taxon>Streptophyta</taxon>
        <taxon>Embryophyta</taxon>
        <taxon>Tracheophyta</taxon>
        <taxon>Spermatophyta</taxon>
        <taxon>Magnoliopsida</taxon>
        <taxon>eudicotyledons</taxon>
        <taxon>Gunneridae</taxon>
        <taxon>Pentapetalae</taxon>
        <taxon>rosids</taxon>
        <taxon>malvids</taxon>
        <taxon>Malvales</taxon>
        <taxon>Malvaceae</taxon>
        <taxon>Grewioideae</taxon>
        <taxon>Apeibeae</taxon>
        <taxon>Corchorus</taxon>
    </lineage>
</organism>
<dbReference type="AlphaFoldDB" id="A0A1R3K6Q7"/>
<evidence type="ECO:0000256" key="1">
    <source>
        <dbReference type="SAM" id="MobiDB-lite"/>
    </source>
</evidence>
<dbReference type="EMBL" id="AWWV01006165">
    <property type="protein sequence ID" value="OMP02783.1"/>
    <property type="molecule type" value="Genomic_DNA"/>
</dbReference>
<feature type="non-terminal residue" evidence="2">
    <location>
        <position position="1"/>
    </location>
</feature>
<accession>A0A1R3K6Q7</accession>
<protein>
    <submittedName>
        <fullName evidence="2">Uncharacterized protein</fullName>
    </submittedName>
</protein>
<name>A0A1R3K6Q7_COCAP</name>
<evidence type="ECO:0000313" key="3">
    <source>
        <dbReference type="Proteomes" id="UP000188268"/>
    </source>
</evidence>
<comment type="caution">
    <text evidence="2">The sequence shown here is derived from an EMBL/GenBank/DDBJ whole genome shotgun (WGS) entry which is preliminary data.</text>
</comment>
<keyword evidence="3" id="KW-1185">Reference proteome</keyword>
<dbReference type="Proteomes" id="UP000188268">
    <property type="component" value="Unassembled WGS sequence"/>
</dbReference>
<dbReference type="Gramene" id="OMP02783">
    <property type="protein sequence ID" value="OMP02783"/>
    <property type="gene ID" value="CCACVL1_02705"/>
</dbReference>
<gene>
    <name evidence="2" type="ORF">CCACVL1_02705</name>
</gene>